<evidence type="ECO:0000256" key="1">
    <source>
        <dbReference type="ARBA" id="ARBA00004141"/>
    </source>
</evidence>
<feature type="transmembrane region" description="Helical" evidence="6">
    <location>
        <begin position="236"/>
        <end position="254"/>
    </location>
</feature>
<feature type="transmembrane region" description="Helical" evidence="6">
    <location>
        <begin position="171"/>
        <end position="189"/>
    </location>
</feature>
<reference evidence="7 8" key="1">
    <citation type="submission" date="2023-10" db="EMBL/GenBank/DDBJ databases">
        <authorList>
            <person name="Venkata Ramana C."/>
            <person name="Sasikala C."/>
            <person name="Dhurka M."/>
        </authorList>
    </citation>
    <scope>NUCLEOTIDE SEQUENCE [LARGE SCALE GENOMIC DNA]</scope>
    <source>
        <strain evidence="7 8">KCTC 32151</strain>
    </source>
</reference>
<feature type="transmembrane region" description="Helical" evidence="6">
    <location>
        <begin position="195"/>
        <end position="216"/>
    </location>
</feature>
<evidence type="ECO:0000313" key="7">
    <source>
        <dbReference type="EMBL" id="MDV6227510.1"/>
    </source>
</evidence>
<feature type="transmembrane region" description="Helical" evidence="6">
    <location>
        <begin position="31"/>
        <end position="51"/>
    </location>
</feature>
<feature type="transmembrane region" description="Helical" evidence="6">
    <location>
        <begin position="414"/>
        <end position="430"/>
    </location>
</feature>
<feature type="transmembrane region" description="Helical" evidence="6">
    <location>
        <begin position="260"/>
        <end position="283"/>
    </location>
</feature>
<sequence length="537" mass="56650">MRTHVSPALPESGYMASLAKARSDLRDLAPFLGRLFIAMSFVVAAMAYALVRAQNGGNPEFALWIATAAGFGAYMALNIGANDVANNIGPVVGARVIPLAGALIMAAVFEFGGALIAGGQVISTVRGGIVMPEALADRNVYVWVMMAALLAAALWLNLATVFGAPVSTTHSIVGGVMGGGIAAAGLSAVDWSVMANIAASWIISPLLGGLFAALFLYAIKRFVTYEPQVLKAAQRIVPLLVAAMTWSFGTYLILKGFKKVWSASLLEATMASALIALVAWAVSRFLIARRLPKLQNDKSAVNQLLALPLIFSAALLSFAHGSNDVANAIGPLAGIYDVLTNDAMQEKAIIPFWVMGLGATGLAIGLLLFGPRVIQTVGGELTRLDAMRAYCIAMAATITVITASQLGLPVSTTHVTVGAVLGVGFLREWLKRRYARIVSDIRTLHAGRDEAECDAFIARLQASPFAQRKAMIDGLRREHAKRLADTGVCGSAAAAERGEALVNRALMTKVLSAWIITVPLTALISAVIYFTLRGIML</sequence>
<evidence type="ECO:0000256" key="5">
    <source>
        <dbReference type="ARBA" id="ARBA00023136"/>
    </source>
</evidence>
<keyword evidence="3 6" id="KW-0812">Transmembrane</keyword>
<feature type="transmembrane region" description="Helical" evidence="6">
    <location>
        <begin position="389"/>
        <end position="408"/>
    </location>
</feature>
<keyword evidence="4 6" id="KW-1133">Transmembrane helix</keyword>
<feature type="transmembrane region" description="Helical" evidence="6">
    <location>
        <begin position="348"/>
        <end position="369"/>
    </location>
</feature>
<protein>
    <recommendedName>
        <fullName evidence="6">Phosphate transporter</fullName>
    </recommendedName>
</protein>
<dbReference type="RefSeq" id="WP_317561762.1">
    <property type="nucleotide sequence ID" value="NZ_JAWLIP010000006.1"/>
</dbReference>
<comment type="similarity">
    <text evidence="6">Belongs to the inorganic phosphate transporter (PiT) (TC 2.A.20) family.</text>
</comment>
<evidence type="ECO:0000256" key="2">
    <source>
        <dbReference type="ARBA" id="ARBA00022448"/>
    </source>
</evidence>
<evidence type="ECO:0000256" key="6">
    <source>
        <dbReference type="RuleBase" id="RU363058"/>
    </source>
</evidence>
<feature type="transmembrane region" description="Helical" evidence="6">
    <location>
        <begin position="511"/>
        <end position="532"/>
    </location>
</feature>
<dbReference type="PANTHER" id="PTHR11101">
    <property type="entry name" value="PHOSPHATE TRANSPORTER"/>
    <property type="match status" value="1"/>
</dbReference>
<dbReference type="PANTHER" id="PTHR11101:SF80">
    <property type="entry name" value="PHOSPHATE TRANSPORTER"/>
    <property type="match status" value="1"/>
</dbReference>
<feature type="transmembrane region" description="Helical" evidence="6">
    <location>
        <begin position="96"/>
        <end position="120"/>
    </location>
</feature>
<dbReference type="EMBL" id="JAWLIP010000006">
    <property type="protein sequence ID" value="MDV6227510.1"/>
    <property type="molecule type" value="Genomic_DNA"/>
</dbReference>
<keyword evidence="2 6" id="KW-0813">Transport</keyword>
<keyword evidence="8" id="KW-1185">Reference proteome</keyword>
<feature type="transmembrane region" description="Helical" evidence="6">
    <location>
        <begin position="140"/>
        <end position="159"/>
    </location>
</feature>
<accession>A0ABU4AMN7</accession>
<keyword evidence="5 6" id="KW-0472">Membrane</keyword>
<feature type="transmembrane region" description="Helical" evidence="6">
    <location>
        <begin position="304"/>
        <end position="322"/>
    </location>
</feature>
<organism evidence="7 8">
    <name type="scientific">Nitratireductor aquimarinus</name>
    <dbReference type="NCBI Taxonomy" id="889300"/>
    <lineage>
        <taxon>Bacteria</taxon>
        <taxon>Pseudomonadati</taxon>
        <taxon>Pseudomonadota</taxon>
        <taxon>Alphaproteobacteria</taxon>
        <taxon>Hyphomicrobiales</taxon>
        <taxon>Phyllobacteriaceae</taxon>
        <taxon>Nitratireductor</taxon>
    </lineage>
</organism>
<comment type="caution">
    <text evidence="7">The sequence shown here is derived from an EMBL/GenBank/DDBJ whole genome shotgun (WGS) entry which is preliminary data.</text>
</comment>
<name>A0ABU4AMN7_9HYPH</name>
<keyword evidence="6" id="KW-0592">Phosphate transport</keyword>
<comment type="subcellular location">
    <subcellularLocation>
        <location evidence="1 6">Membrane</location>
        <topology evidence="1 6">Multi-pass membrane protein</topology>
    </subcellularLocation>
</comment>
<dbReference type="Proteomes" id="UP001185659">
    <property type="component" value="Unassembled WGS sequence"/>
</dbReference>
<feature type="transmembrane region" description="Helical" evidence="6">
    <location>
        <begin position="63"/>
        <end position="84"/>
    </location>
</feature>
<dbReference type="InterPro" id="IPR001204">
    <property type="entry name" value="Phos_transporter"/>
</dbReference>
<dbReference type="Pfam" id="PF01384">
    <property type="entry name" value="PHO4"/>
    <property type="match status" value="1"/>
</dbReference>
<evidence type="ECO:0000256" key="3">
    <source>
        <dbReference type="ARBA" id="ARBA00022692"/>
    </source>
</evidence>
<proteinExistence type="inferred from homology"/>
<gene>
    <name evidence="7" type="ORF">R2G56_14515</name>
</gene>
<evidence type="ECO:0000256" key="4">
    <source>
        <dbReference type="ARBA" id="ARBA00022989"/>
    </source>
</evidence>
<evidence type="ECO:0000313" key="8">
    <source>
        <dbReference type="Proteomes" id="UP001185659"/>
    </source>
</evidence>